<gene>
    <name evidence="1" type="ORF">QEG54_005268</name>
</gene>
<name>A0AAI9DR53_PLUGE</name>
<comment type="caution">
    <text evidence="1">The sequence shown here is derived from an EMBL/GenBank/DDBJ whole genome shotgun (WGS) entry which is preliminary data.</text>
</comment>
<dbReference type="RefSeq" id="WP_139625857.1">
    <property type="nucleotide sequence ID" value="NZ_CACVCI010000001.1"/>
</dbReference>
<dbReference type="AlphaFoldDB" id="A0AAI9DR53"/>
<organism evidence="1">
    <name type="scientific">Pluralibacter gergoviae</name>
    <name type="common">Enterobacter gergoviae</name>
    <dbReference type="NCBI Taxonomy" id="61647"/>
    <lineage>
        <taxon>Bacteria</taxon>
        <taxon>Pseudomonadati</taxon>
        <taxon>Pseudomonadota</taxon>
        <taxon>Gammaproteobacteria</taxon>
        <taxon>Enterobacterales</taxon>
        <taxon>Enterobacteriaceae</taxon>
        <taxon>Pluralibacter</taxon>
    </lineage>
</organism>
<accession>A0AAI9DR53</accession>
<sequence length="45" mass="5376">MFIIALMLLCISVWNFLSYLQDIRKRKALFMVNVRGNRKHPFSGF</sequence>
<reference evidence="1" key="1">
    <citation type="submission" date="2024-02" db="EMBL/GenBank/DDBJ databases">
        <authorList>
            <consortium name="Clinical and Environmental Microbiology Branch: Whole genome sequencing antimicrobial resistance pathogens in the healthcare setting"/>
        </authorList>
    </citation>
    <scope>NUCLEOTIDE SEQUENCE</scope>
    <source>
        <strain evidence="1">2021DK-00143</strain>
    </source>
</reference>
<dbReference type="InterPro" id="IPR049833">
    <property type="entry name" value="KPN01023-like"/>
</dbReference>
<dbReference type="NCBIfam" id="NF033853">
    <property type="entry name" value="KPN_two_small"/>
    <property type="match status" value="1"/>
</dbReference>
<protein>
    <submittedName>
        <fullName evidence="1">Small membrane protein</fullName>
    </submittedName>
</protein>
<evidence type="ECO:0000313" key="1">
    <source>
        <dbReference type="EMBL" id="EML1474432.1"/>
    </source>
</evidence>
<proteinExistence type="predicted"/>
<dbReference type="EMBL" id="ABLOKC030000051">
    <property type="protein sequence ID" value="EML1474432.1"/>
    <property type="molecule type" value="Genomic_DNA"/>
</dbReference>